<organism evidence="2 3">
    <name type="scientific">Methylobacterium nodulans (strain LMG 21967 / CNCM I-2342 / ORS 2060)</name>
    <dbReference type="NCBI Taxonomy" id="460265"/>
    <lineage>
        <taxon>Bacteria</taxon>
        <taxon>Pseudomonadati</taxon>
        <taxon>Pseudomonadota</taxon>
        <taxon>Alphaproteobacteria</taxon>
        <taxon>Hyphomicrobiales</taxon>
        <taxon>Methylobacteriaceae</taxon>
        <taxon>Methylobacterium</taxon>
    </lineage>
</organism>
<dbReference type="EMBL" id="CP001349">
    <property type="protein sequence ID" value="ACL57978.1"/>
    <property type="molecule type" value="Genomic_DNA"/>
</dbReference>
<dbReference type="KEGG" id="mno:Mnod_3037"/>
<dbReference type="NCBIfam" id="TIGR03347">
    <property type="entry name" value="VI_chp_1"/>
    <property type="match status" value="1"/>
</dbReference>
<dbReference type="InterPro" id="IPR010732">
    <property type="entry name" value="T6SS_TssG-like"/>
</dbReference>
<dbReference type="STRING" id="460265.Mnod_3037"/>
<dbReference type="Proteomes" id="UP000008207">
    <property type="component" value="Chromosome"/>
</dbReference>
<keyword evidence="3" id="KW-1185">Reference proteome</keyword>
<dbReference type="AlphaFoldDB" id="B8IIA9"/>
<evidence type="ECO:0000256" key="1">
    <source>
        <dbReference type="SAM" id="MobiDB-lite"/>
    </source>
</evidence>
<proteinExistence type="predicted"/>
<reference evidence="2 3" key="1">
    <citation type="submission" date="2009-01" db="EMBL/GenBank/DDBJ databases">
        <title>Complete sequence of chromosome of Methylobacterium nodulans ORS 2060.</title>
        <authorList>
            <consortium name="US DOE Joint Genome Institute"/>
            <person name="Lucas S."/>
            <person name="Copeland A."/>
            <person name="Lapidus A."/>
            <person name="Glavina del Rio T."/>
            <person name="Dalin E."/>
            <person name="Tice H."/>
            <person name="Bruce D."/>
            <person name="Goodwin L."/>
            <person name="Pitluck S."/>
            <person name="Sims D."/>
            <person name="Brettin T."/>
            <person name="Detter J.C."/>
            <person name="Han C."/>
            <person name="Larimer F."/>
            <person name="Land M."/>
            <person name="Hauser L."/>
            <person name="Kyrpides N."/>
            <person name="Ivanova N."/>
            <person name="Marx C.J."/>
            <person name="Richardson P."/>
        </authorList>
    </citation>
    <scope>NUCLEOTIDE SEQUENCE [LARGE SCALE GENOMIC DNA]</scope>
    <source>
        <strain evidence="3">LMG 21967 / CNCM I-2342 / ORS 2060</strain>
    </source>
</reference>
<dbReference type="PANTHER" id="PTHR35564">
    <property type="match status" value="1"/>
</dbReference>
<feature type="compositionally biased region" description="Low complexity" evidence="1">
    <location>
        <begin position="35"/>
        <end position="44"/>
    </location>
</feature>
<name>B8IIA9_METNO</name>
<gene>
    <name evidence="2" type="ordered locus">Mnod_3037</name>
</gene>
<accession>B8IIA9</accession>
<dbReference type="PANTHER" id="PTHR35564:SF4">
    <property type="entry name" value="CYTOPLASMIC PROTEIN"/>
    <property type="match status" value="1"/>
</dbReference>
<sequence>MSAAALLAAGTAPAEAAATEAPPRAARPAPPPASAPHTAPVSPALAARPGAHDLFALLRRLEREHPDRPRIGDSAARREEYVALGEDPFLDFPASTLSRVDRDADGRLRLFVRFLGLLGPQGALPLAVTDEAHGWHLAHDDAFPRFLDILNNRFLQLFFRAWADARPAAQADRPDQDRFVAYVGSAIGLGSAPYRNRGAVPDSAKLAFAGLLAPKAKSPARLRAAVAGLFGVAVEIDSFVGTQLAFEPGDRSRLGRAHARLGADLLLGSRVFSVEDRFRIRIIAADLAQYERFLPTGESCALLADLVFFHLGEELDWELELALPAHAVRPARLGRGGRLGYTAWITRPPDPDAPGLRRDARLNPAERIRVLEAHPNPHRTDRRPS</sequence>
<dbReference type="Pfam" id="PF06996">
    <property type="entry name" value="T6SS_TssG"/>
    <property type="match status" value="1"/>
</dbReference>
<dbReference type="eggNOG" id="COG3520">
    <property type="taxonomic scope" value="Bacteria"/>
</dbReference>
<protein>
    <submittedName>
        <fullName evidence="2">Type VI secretion protein, VC_A0111 family</fullName>
    </submittedName>
</protein>
<dbReference type="HOGENOM" id="CLU_048238_4_0_5"/>
<feature type="compositionally biased region" description="Low complexity" evidence="1">
    <location>
        <begin position="1"/>
        <end position="27"/>
    </location>
</feature>
<dbReference type="RefSeq" id="WP_015929650.1">
    <property type="nucleotide sequence ID" value="NC_011894.1"/>
</dbReference>
<evidence type="ECO:0000313" key="3">
    <source>
        <dbReference type="Proteomes" id="UP000008207"/>
    </source>
</evidence>
<feature type="region of interest" description="Disordered" evidence="1">
    <location>
        <begin position="1"/>
        <end position="45"/>
    </location>
</feature>
<evidence type="ECO:0000313" key="2">
    <source>
        <dbReference type="EMBL" id="ACL57978.1"/>
    </source>
</evidence>